<name>A0A8J7CEZ3_9BACT</name>
<dbReference type="Proteomes" id="UP000648239">
    <property type="component" value="Unassembled WGS sequence"/>
</dbReference>
<evidence type="ECO:0008006" key="5">
    <source>
        <dbReference type="Google" id="ProtNLM"/>
    </source>
</evidence>
<feature type="transmembrane region" description="Helical" evidence="2">
    <location>
        <begin position="73"/>
        <end position="97"/>
    </location>
</feature>
<feature type="region of interest" description="Disordered" evidence="1">
    <location>
        <begin position="1"/>
        <end position="20"/>
    </location>
</feature>
<sequence>MNCRNARRAMDDPGNKRPDALSEHLAGCEDCRNLRAALDATGSMLRSRHAGVVPDGAFATRVRARLQREPAQVLAAAALRLLPVTVIILLLLSWLAFTATPQAEALQGEAPTEDVLAWVLEVPEEGS</sequence>
<keyword evidence="2" id="KW-0472">Membrane</keyword>
<comment type="caution">
    <text evidence="3">The sequence shown here is derived from an EMBL/GenBank/DDBJ whole genome shotgun (WGS) entry which is preliminary data.</text>
</comment>
<reference evidence="3 4" key="1">
    <citation type="submission" date="2020-08" db="EMBL/GenBank/DDBJ databases">
        <title>Acidobacteriota in marine sediments use diverse sulfur dissimilation pathways.</title>
        <authorList>
            <person name="Wasmund K."/>
        </authorList>
    </citation>
    <scope>NUCLEOTIDE SEQUENCE [LARGE SCALE GENOMIC DNA]</scope>
    <source>
        <strain evidence="3">MAG AM4</strain>
    </source>
</reference>
<protein>
    <recommendedName>
        <fullName evidence="5">Zinc-finger domain-containing protein</fullName>
    </recommendedName>
</protein>
<dbReference type="EMBL" id="JACXWD010000044">
    <property type="protein sequence ID" value="MBD3868819.1"/>
    <property type="molecule type" value="Genomic_DNA"/>
</dbReference>
<keyword evidence="2" id="KW-0812">Transmembrane</keyword>
<evidence type="ECO:0000256" key="2">
    <source>
        <dbReference type="SAM" id="Phobius"/>
    </source>
</evidence>
<evidence type="ECO:0000256" key="1">
    <source>
        <dbReference type="SAM" id="MobiDB-lite"/>
    </source>
</evidence>
<evidence type="ECO:0000313" key="4">
    <source>
        <dbReference type="Proteomes" id="UP000648239"/>
    </source>
</evidence>
<gene>
    <name evidence="3" type="ORF">IFK94_11895</name>
</gene>
<dbReference type="AlphaFoldDB" id="A0A8J7CEZ3"/>
<proteinExistence type="predicted"/>
<evidence type="ECO:0000313" key="3">
    <source>
        <dbReference type="EMBL" id="MBD3868819.1"/>
    </source>
</evidence>
<keyword evidence="2" id="KW-1133">Transmembrane helix</keyword>
<feature type="compositionally biased region" description="Basic and acidic residues" evidence="1">
    <location>
        <begin position="8"/>
        <end position="20"/>
    </location>
</feature>
<accession>A0A8J7CEZ3</accession>
<organism evidence="3 4">
    <name type="scientific">Candidatus Polarisedimenticola svalbardensis</name>
    <dbReference type="NCBI Taxonomy" id="2886004"/>
    <lineage>
        <taxon>Bacteria</taxon>
        <taxon>Pseudomonadati</taxon>
        <taxon>Acidobacteriota</taxon>
        <taxon>Candidatus Polarisedimenticolia</taxon>
        <taxon>Candidatus Polarisedimenticolales</taxon>
        <taxon>Candidatus Polarisedimenticolaceae</taxon>
        <taxon>Candidatus Polarisedimenticola</taxon>
    </lineage>
</organism>